<dbReference type="Proteomes" id="UP000830729">
    <property type="component" value="Chromosome"/>
</dbReference>
<keyword evidence="1" id="KW-0472">Membrane</keyword>
<feature type="transmembrane region" description="Helical" evidence="1">
    <location>
        <begin position="7"/>
        <end position="25"/>
    </location>
</feature>
<gene>
    <name evidence="2" type="ORF">M0R89_02510</name>
</gene>
<evidence type="ECO:0000313" key="3">
    <source>
        <dbReference type="Proteomes" id="UP000830729"/>
    </source>
</evidence>
<evidence type="ECO:0000256" key="1">
    <source>
        <dbReference type="SAM" id="Phobius"/>
    </source>
</evidence>
<organism evidence="2 3">
    <name type="scientific">Halorussus limi</name>
    <dbReference type="NCBI Taxonomy" id="2938695"/>
    <lineage>
        <taxon>Archaea</taxon>
        <taxon>Methanobacteriati</taxon>
        <taxon>Methanobacteriota</taxon>
        <taxon>Stenosarchaea group</taxon>
        <taxon>Halobacteria</taxon>
        <taxon>Halobacteriales</taxon>
        <taxon>Haladaptataceae</taxon>
        <taxon>Halorussus</taxon>
    </lineage>
</organism>
<name>A0A8U0HVK7_9EURY</name>
<keyword evidence="3" id="KW-1185">Reference proteome</keyword>
<sequence length="107" mass="11574">MADRDVVLSFLLSIGLILFGNYYVWSTSQSLSVRYLFVTAGVLLVSIAICYRLGFYTKRPQFAPITPIPVLLIIVFADLESGNEAVASIVVGSGLAGLLALSVLYLK</sequence>
<keyword evidence="1" id="KW-0812">Transmembrane</keyword>
<proteinExistence type="predicted"/>
<dbReference type="AlphaFoldDB" id="A0A8U0HVK7"/>
<keyword evidence="1" id="KW-1133">Transmembrane helix</keyword>
<dbReference type="RefSeq" id="WP_248650990.1">
    <property type="nucleotide sequence ID" value="NZ_CP096659.1"/>
</dbReference>
<feature type="transmembrane region" description="Helical" evidence="1">
    <location>
        <begin position="85"/>
        <end position="106"/>
    </location>
</feature>
<evidence type="ECO:0000313" key="2">
    <source>
        <dbReference type="EMBL" id="UPV74947.1"/>
    </source>
</evidence>
<feature type="transmembrane region" description="Helical" evidence="1">
    <location>
        <begin position="62"/>
        <end position="79"/>
    </location>
</feature>
<reference evidence="2 3" key="1">
    <citation type="submission" date="2022-04" db="EMBL/GenBank/DDBJ databases">
        <title>Diverse halophilic archaea isolated from saline environments.</title>
        <authorList>
            <person name="Cui H.-L."/>
        </authorList>
    </citation>
    <scope>NUCLEOTIDE SEQUENCE [LARGE SCALE GENOMIC DNA]</scope>
    <source>
        <strain evidence="2 3">XZYJT49</strain>
    </source>
</reference>
<protein>
    <submittedName>
        <fullName evidence="2">Uncharacterized protein</fullName>
    </submittedName>
</protein>
<accession>A0A8U0HVK7</accession>
<dbReference type="GeneID" id="72184035"/>
<dbReference type="EMBL" id="CP096659">
    <property type="protein sequence ID" value="UPV74947.1"/>
    <property type="molecule type" value="Genomic_DNA"/>
</dbReference>
<feature type="transmembrane region" description="Helical" evidence="1">
    <location>
        <begin position="31"/>
        <end position="50"/>
    </location>
</feature>
<dbReference type="KEGG" id="halx:M0R89_02510"/>